<evidence type="ECO:0008006" key="11">
    <source>
        <dbReference type="Google" id="ProtNLM"/>
    </source>
</evidence>
<evidence type="ECO:0000313" key="10">
    <source>
        <dbReference type="Proteomes" id="UP000250003"/>
    </source>
</evidence>
<feature type="domain" description="SpaA-like prealbumin fold" evidence="7">
    <location>
        <begin position="729"/>
        <end position="822"/>
    </location>
</feature>
<keyword evidence="10" id="KW-1185">Reference proteome</keyword>
<evidence type="ECO:0000256" key="3">
    <source>
        <dbReference type="ARBA" id="ARBA00022729"/>
    </source>
</evidence>
<keyword evidence="5" id="KW-0472">Membrane</keyword>
<feature type="region of interest" description="Disordered" evidence="4">
    <location>
        <begin position="1355"/>
        <end position="1381"/>
    </location>
</feature>
<evidence type="ECO:0000313" key="9">
    <source>
        <dbReference type="EMBL" id="AWY97815.1"/>
    </source>
</evidence>
<dbReference type="PANTHER" id="PTHR36108">
    <property type="entry name" value="COLOSSIN-B-RELATED"/>
    <property type="match status" value="1"/>
</dbReference>
<evidence type="ECO:0000256" key="4">
    <source>
        <dbReference type="SAM" id="MobiDB-lite"/>
    </source>
</evidence>
<name>A0A2Z4U9U2_9FIRM</name>
<feature type="domain" description="SpaA-like prealbumin fold" evidence="7">
    <location>
        <begin position="949"/>
        <end position="1042"/>
    </location>
</feature>
<comment type="similarity">
    <text evidence="1">Belongs to the serine-aspartate repeat-containing protein (SDr) family.</text>
</comment>
<dbReference type="InterPro" id="IPR013783">
    <property type="entry name" value="Ig-like_fold"/>
</dbReference>
<organism evidence="9 10">
    <name type="scientific">Blautia argi</name>
    <dbReference type="NCBI Taxonomy" id="1912897"/>
    <lineage>
        <taxon>Bacteria</taxon>
        <taxon>Bacillati</taxon>
        <taxon>Bacillota</taxon>
        <taxon>Clostridia</taxon>
        <taxon>Lachnospirales</taxon>
        <taxon>Lachnospiraceae</taxon>
        <taxon>Blautia</taxon>
    </lineage>
</organism>
<feature type="chain" id="PRO_5016344987" description="TonB-dependent receptor" evidence="6">
    <location>
        <begin position="29"/>
        <end position="1417"/>
    </location>
</feature>
<dbReference type="RefSeq" id="WP_111919318.1">
    <property type="nucleotide sequence ID" value="NZ_CP030280.1"/>
</dbReference>
<feature type="domain" description="Thioester" evidence="8">
    <location>
        <begin position="33"/>
        <end position="169"/>
    </location>
</feature>
<accession>A0A2Z4U9U2</accession>
<feature type="compositionally biased region" description="Basic and acidic residues" evidence="4">
    <location>
        <begin position="1363"/>
        <end position="1381"/>
    </location>
</feature>
<feature type="transmembrane region" description="Helical" evidence="5">
    <location>
        <begin position="1386"/>
        <end position="1404"/>
    </location>
</feature>
<proteinExistence type="inferred from homology"/>
<feature type="domain" description="SpaA-like prealbumin fold" evidence="7">
    <location>
        <begin position="1254"/>
        <end position="1346"/>
    </location>
</feature>
<evidence type="ECO:0000256" key="2">
    <source>
        <dbReference type="ARBA" id="ARBA00022525"/>
    </source>
</evidence>
<keyword evidence="3 6" id="KW-0732">Signal</keyword>
<dbReference type="OrthoDB" id="9804660at2"/>
<dbReference type="PANTHER" id="PTHR36108:SF13">
    <property type="entry name" value="COLOSSIN-B-RELATED"/>
    <property type="match status" value="1"/>
</dbReference>
<feature type="domain" description="SpaA-like prealbumin fold" evidence="7">
    <location>
        <begin position="1146"/>
        <end position="1237"/>
    </location>
</feature>
<feature type="domain" description="SpaA-like prealbumin fold" evidence="7">
    <location>
        <begin position="407"/>
        <end position="496"/>
    </location>
</feature>
<dbReference type="Proteomes" id="UP000250003">
    <property type="component" value="Chromosome"/>
</dbReference>
<dbReference type="KEGG" id="blau:DQQ01_06250"/>
<keyword evidence="2" id="KW-0964">Secreted</keyword>
<feature type="domain" description="SpaA-like prealbumin fold" evidence="7">
    <location>
        <begin position="840"/>
        <end position="934"/>
    </location>
</feature>
<dbReference type="SUPFAM" id="SSF49478">
    <property type="entry name" value="Cna protein B-type domain"/>
    <property type="match status" value="1"/>
</dbReference>
<evidence type="ECO:0000259" key="8">
    <source>
        <dbReference type="Pfam" id="PF20610"/>
    </source>
</evidence>
<keyword evidence="5" id="KW-0812">Transmembrane</keyword>
<feature type="domain" description="SpaA-like prealbumin fold" evidence="7">
    <location>
        <begin position="306"/>
        <end position="396"/>
    </location>
</feature>
<dbReference type="Pfam" id="PF20610">
    <property type="entry name" value="TED_2"/>
    <property type="match status" value="1"/>
</dbReference>
<evidence type="ECO:0000256" key="5">
    <source>
        <dbReference type="SAM" id="Phobius"/>
    </source>
</evidence>
<dbReference type="InterPro" id="IPR041033">
    <property type="entry name" value="SpaA_PFL_dom_1"/>
</dbReference>
<keyword evidence="5" id="KW-1133">Transmembrane helix</keyword>
<protein>
    <recommendedName>
        <fullName evidence="11">TonB-dependent receptor</fullName>
    </recommendedName>
</protein>
<reference evidence="10" key="1">
    <citation type="submission" date="2018-06" db="EMBL/GenBank/DDBJ databases">
        <title>Description of Blautia argi sp. nov., a new anaerobic isolated from dog feces.</title>
        <authorList>
            <person name="Chang Y.-H."/>
            <person name="Paek J."/>
            <person name="Shin Y."/>
        </authorList>
    </citation>
    <scope>NUCLEOTIDE SEQUENCE [LARGE SCALE GENOMIC DNA]</scope>
    <source>
        <strain evidence="10">KCTC 15426</strain>
    </source>
</reference>
<dbReference type="EMBL" id="CP030280">
    <property type="protein sequence ID" value="AWY97815.1"/>
    <property type="molecule type" value="Genomic_DNA"/>
</dbReference>
<dbReference type="InterPro" id="IPR046751">
    <property type="entry name" value="TED_2"/>
</dbReference>
<feature type="signal peptide" evidence="6">
    <location>
        <begin position="1"/>
        <end position="28"/>
    </location>
</feature>
<sequence length="1417" mass="159140">MSKNRKQKVRLWGAVFAVFLCMCGLIQAAELGKVTMERGRWVEYPRFWGAHGTYFYTAHTNQGDYTAYCLEPDKNFVPPGEYEPELQPDNDGLRAALYYGYGGPGQGEYIDNSAYENLGECPLEDAKYVRTHLAVSYFFDKENAFHNMDEGDVQNSGVWEFIEWLQGREIPTVSSRFSKDVLTAYYEKGADYQRTESIQYLSENQENRISFTCPEGVILHNETTGEEKAGIVSVRAGESFYFSAPLDISVKAGEIWKSGKLQGEKDGRWEAVVLPSKGDAQTSGYGCFSAENTEPVEFQVQWTTLGDLEIQKTDAETQEAAPQGNGSLKGAVYSVFCDGQEAGTIETDEKGYGRLEKVKAGTYTIKETKAPAGYELDTETYTVTVPGKDGSTSVKILSKEQPIKVRIKLQKIDDETGKPLPQGNGVLKGAEYTVYAAENIGSMKKDSAVGIIVTDEQGKGTLENLLPGKYYIKETKASEKYFLDDTRYEVSFPLDGEKKEELITSREKPVRGLVELQKQDAETGEKKPQVTGAVFKGAVYGVYAQEDIGNMKKGEKVTEIVTDSKGYGKAENLFCGAYLVKELSAPEGYLTDEKEYKVVIPEAEEGSTQLKILINSKEKPIRGDVSITKFLKEEQEDSSFKKPGEGISFTFTEKGNEKNQVTITTDKNGYASTKDKKYTEGRLLYGTYEVKESNVPEGYTPVAPFEITIKEKHQTLYYILENDAILCPVKVVKTAADTGKVIAKQGARFKIQKKTEKGWEDQEFLVSMYPQETRQTIFETDESGSFHLPQKLKAGQYRVVEVEPPKGYALNPVPVEFTIKNGMDQGKNLEILFADKPQQGKIRLVKRDGDTGEVLGAGFVFSVIAGEDIYTGDKTLRMKKGEEAARITTGEDGTAETGLLYPGKYLVKEEQAGEYYAESRKIYEAKVEAESKEEIFLTELEADNKKTRVEIVKTEAGEKEKFLKGTEFTLYREEQLTKEQITGSQELPQEGEQVLITDEKGLCDAVNLKHNTVYYLAETKAPEGYARSKELYKFAVDEKGYIEGQDTFRVELENYPITLEISKKGQKENTELQGAELVLTEEDGTKKESWTTKEKPHVIKYLKPGNYILREEKAPKGYKTAAEMRLEIKDTPEIQKEEMKDEYLKGNLQITKKDKENKETLGAGFVFVLTAAEDICTPEGKTVWKKGDFVQEFSTDESGIACARDLFPGKYQVYEKISGEYYAVEQEKYDAVIQITKENTGKDCALTIYNEKTKLMLEKTDSVKKAPMEQVEFAFAEADRTQKEMSREEVLEKGIRRTTDKEGKICLSKLKHGKAYFLTEVKTREGYILDKTVYRAEVDEQGLINKEKRKVLKLENKPAVAKEQPKTEKPKPEKTKTVKTEDESRSVLFLLLGAGGAGVFLAAAKGRKKKDSSNRKH</sequence>
<dbReference type="Gene3D" id="2.60.40.10">
    <property type="entry name" value="Immunoglobulins"/>
    <property type="match status" value="10"/>
</dbReference>
<feature type="domain" description="SpaA-like prealbumin fold" evidence="7">
    <location>
        <begin position="636"/>
        <end position="718"/>
    </location>
</feature>
<gene>
    <name evidence="9" type="ORF">DQQ01_06250</name>
</gene>
<evidence type="ECO:0000259" key="7">
    <source>
        <dbReference type="Pfam" id="PF17802"/>
    </source>
</evidence>
<feature type="domain" description="SpaA-like prealbumin fold" evidence="7">
    <location>
        <begin position="525"/>
        <end position="607"/>
    </location>
</feature>
<evidence type="ECO:0000256" key="6">
    <source>
        <dbReference type="SAM" id="SignalP"/>
    </source>
</evidence>
<evidence type="ECO:0000256" key="1">
    <source>
        <dbReference type="ARBA" id="ARBA00007257"/>
    </source>
</evidence>
<feature type="domain" description="SpaA-like prealbumin fold" evidence="7">
    <location>
        <begin position="1058"/>
        <end position="1139"/>
    </location>
</feature>
<dbReference type="Pfam" id="PF17802">
    <property type="entry name" value="SpaA"/>
    <property type="match status" value="10"/>
</dbReference>